<dbReference type="InterPro" id="IPR019686">
    <property type="entry name" value="DUF2536"/>
</dbReference>
<protein>
    <recommendedName>
        <fullName evidence="3">DUF2536 domain-containing protein</fullName>
    </recommendedName>
</protein>
<evidence type="ECO:0008006" key="3">
    <source>
        <dbReference type="Google" id="ProtNLM"/>
    </source>
</evidence>
<dbReference type="EMBL" id="CABWLH010000009">
    <property type="protein sequence ID" value="VXB84209.1"/>
    <property type="molecule type" value="Genomic_DNA"/>
</dbReference>
<reference evidence="1 2" key="1">
    <citation type="submission" date="2019-10" db="EMBL/GenBank/DDBJ databases">
        <authorList>
            <person name="Karimi E."/>
        </authorList>
    </citation>
    <scope>NUCLEOTIDE SEQUENCE [LARGE SCALE GENOMIC DNA]</scope>
    <source>
        <strain evidence="1">Bacillus sp. 348</strain>
    </source>
</reference>
<dbReference type="Proteomes" id="UP000433089">
    <property type="component" value="Unassembled WGS sequence"/>
</dbReference>
<gene>
    <name evidence="1" type="ORF">BACI348_41694</name>
</gene>
<dbReference type="AlphaFoldDB" id="A0A1K2ALT9"/>
<evidence type="ECO:0000313" key="1">
    <source>
        <dbReference type="EMBL" id="VXB84209.1"/>
    </source>
</evidence>
<proteinExistence type="predicted"/>
<name>A0A1K2ALT9_BACAB</name>
<organism evidence="1 2">
    <name type="scientific">Bacillus altitudinis</name>
    <dbReference type="NCBI Taxonomy" id="293387"/>
    <lineage>
        <taxon>Bacteria</taxon>
        <taxon>Bacillati</taxon>
        <taxon>Bacillota</taxon>
        <taxon>Bacilli</taxon>
        <taxon>Bacillales</taxon>
        <taxon>Bacillaceae</taxon>
        <taxon>Bacillus</taxon>
    </lineage>
</organism>
<sequence>MMNLEHGGMNEMDFQLDFLKDKIEFFEATSLKELEQKIQKQIEHNQAILLTVHSVSHQTTVIDDKILYTAVVHFKANVS</sequence>
<accession>A0A653TT72</accession>
<dbReference type="Pfam" id="PF10750">
    <property type="entry name" value="DUF2536"/>
    <property type="match status" value="1"/>
</dbReference>
<evidence type="ECO:0000313" key="2">
    <source>
        <dbReference type="Proteomes" id="UP000433089"/>
    </source>
</evidence>
<accession>A0A1K2ALT9</accession>